<sequence length="79" mass="8786">MFVKLSKATIYPDFTWYSLSAEKCHINLSLPPLLSAIDWINFASLSLNIPLIKSASHSLRFGIISSSTNTSPKLISWCV</sequence>
<comment type="caution">
    <text evidence="1">The sequence shown here is derived from an EMBL/GenBank/DDBJ whole genome shotgun (WGS) entry which is preliminary data.</text>
</comment>
<proteinExistence type="predicted"/>
<keyword evidence="2" id="KW-1185">Reference proteome</keyword>
<protein>
    <submittedName>
        <fullName evidence="1">Uncharacterized protein</fullName>
    </submittedName>
</protein>
<gene>
    <name evidence="1" type="ORF">Scep_001156</name>
</gene>
<accession>A0AAP0L8I6</accession>
<reference evidence="1 2" key="1">
    <citation type="submission" date="2024-01" db="EMBL/GenBank/DDBJ databases">
        <title>Genome assemblies of Stephania.</title>
        <authorList>
            <person name="Yang L."/>
        </authorList>
    </citation>
    <scope>NUCLEOTIDE SEQUENCE [LARGE SCALE GENOMIC DNA]</scope>
    <source>
        <strain evidence="1">JXDWG</strain>
        <tissue evidence="1">Leaf</tissue>
    </source>
</reference>
<organism evidence="1 2">
    <name type="scientific">Stephania cephalantha</name>
    <dbReference type="NCBI Taxonomy" id="152367"/>
    <lineage>
        <taxon>Eukaryota</taxon>
        <taxon>Viridiplantae</taxon>
        <taxon>Streptophyta</taxon>
        <taxon>Embryophyta</taxon>
        <taxon>Tracheophyta</taxon>
        <taxon>Spermatophyta</taxon>
        <taxon>Magnoliopsida</taxon>
        <taxon>Ranunculales</taxon>
        <taxon>Menispermaceae</taxon>
        <taxon>Menispermoideae</taxon>
        <taxon>Cissampelideae</taxon>
        <taxon>Stephania</taxon>
    </lineage>
</organism>
<dbReference type="AlphaFoldDB" id="A0AAP0L8I6"/>
<evidence type="ECO:0000313" key="1">
    <source>
        <dbReference type="EMBL" id="KAK9165965.1"/>
    </source>
</evidence>
<dbReference type="EMBL" id="JBBNAG010000001">
    <property type="protein sequence ID" value="KAK9165965.1"/>
    <property type="molecule type" value="Genomic_DNA"/>
</dbReference>
<name>A0AAP0L8I6_9MAGN</name>
<dbReference type="Proteomes" id="UP001419268">
    <property type="component" value="Unassembled WGS sequence"/>
</dbReference>
<evidence type="ECO:0000313" key="2">
    <source>
        <dbReference type="Proteomes" id="UP001419268"/>
    </source>
</evidence>